<organism evidence="1 2">
    <name type="scientific">Actinomadura miaoliensis</name>
    <dbReference type="NCBI Taxonomy" id="430685"/>
    <lineage>
        <taxon>Bacteria</taxon>
        <taxon>Bacillati</taxon>
        <taxon>Actinomycetota</taxon>
        <taxon>Actinomycetes</taxon>
        <taxon>Streptosporangiales</taxon>
        <taxon>Thermomonosporaceae</taxon>
        <taxon>Actinomadura</taxon>
    </lineage>
</organism>
<name>A0ABP7V546_9ACTN</name>
<reference evidence="2" key="1">
    <citation type="journal article" date="2019" name="Int. J. Syst. Evol. Microbiol.">
        <title>The Global Catalogue of Microorganisms (GCM) 10K type strain sequencing project: providing services to taxonomists for standard genome sequencing and annotation.</title>
        <authorList>
            <consortium name="The Broad Institute Genomics Platform"/>
            <consortium name="The Broad Institute Genome Sequencing Center for Infectious Disease"/>
            <person name="Wu L."/>
            <person name="Ma J."/>
        </authorList>
    </citation>
    <scope>NUCLEOTIDE SEQUENCE [LARGE SCALE GENOMIC DNA]</scope>
    <source>
        <strain evidence="2">JCM 16702</strain>
    </source>
</reference>
<dbReference type="EMBL" id="BAAAZG010000002">
    <property type="protein sequence ID" value="GAA4059327.1"/>
    <property type="molecule type" value="Genomic_DNA"/>
</dbReference>
<keyword evidence="2" id="KW-1185">Reference proteome</keyword>
<gene>
    <name evidence="1" type="ORF">GCM10022214_09730</name>
</gene>
<comment type="caution">
    <text evidence="1">The sequence shown here is derived from an EMBL/GenBank/DDBJ whole genome shotgun (WGS) entry which is preliminary data.</text>
</comment>
<dbReference type="RefSeq" id="WP_344941262.1">
    <property type="nucleotide sequence ID" value="NZ_BAAAZG010000002.1"/>
</dbReference>
<accession>A0ABP7V546</accession>
<evidence type="ECO:0000313" key="1">
    <source>
        <dbReference type="EMBL" id="GAA4059327.1"/>
    </source>
</evidence>
<proteinExistence type="predicted"/>
<evidence type="ECO:0000313" key="2">
    <source>
        <dbReference type="Proteomes" id="UP001500683"/>
    </source>
</evidence>
<dbReference type="Proteomes" id="UP001500683">
    <property type="component" value="Unassembled WGS sequence"/>
</dbReference>
<protein>
    <submittedName>
        <fullName evidence="1">Uncharacterized protein</fullName>
    </submittedName>
</protein>
<sequence length="99" mass="10600">MHERRAETDPLGLLAMQLSAGDLLVKPTARGLRVTEPQVDGCRAEGAAAGVVVTCRPRLEDGGALWFYTSRQEPIAPADNVTDAVVAIRGYLARQGKAR</sequence>